<proteinExistence type="predicted"/>
<dbReference type="EMBL" id="JARBDR010000917">
    <property type="protein sequence ID" value="KAJ8303145.1"/>
    <property type="molecule type" value="Genomic_DNA"/>
</dbReference>
<protein>
    <recommendedName>
        <fullName evidence="1">Integrase core domain-containing protein</fullName>
    </recommendedName>
</protein>
<dbReference type="InterPro" id="IPR036397">
    <property type="entry name" value="RNaseH_sf"/>
</dbReference>
<evidence type="ECO:0000313" key="3">
    <source>
        <dbReference type="Proteomes" id="UP001217089"/>
    </source>
</evidence>
<organism evidence="2 3">
    <name type="scientific">Tegillarca granosa</name>
    <name type="common">Malaysian cockle</name>
    <name type="synonym">Anadara granosa</name>
    <dbReference type="NCBI Taxonomy" id="220873"/>
    <lineage>
        <taxon>Eukaryota</taxon>
        <taxon>Metazoa</taxon>
        <taxon>Spiralia</taxon>
        <taxon>Lophotrochozoa</taxon>
        <taxon>Mollusca</taxon>
        <taxon>Bivalvia</taxon>
        <taxon>Autobranchia</taxon>
        <taxon>Pteriomorphia</taxon>
        <taxon>Arcoida</taxon>
        <taxon>Arcoidea</taxon>
        <taxon>Arcidae</taxon>
        <taxon>Tegillarca</taxon>
    </lineage>
</organism>
<name>A0ABQ9EHY0_TEGGR</name>
<dbReference type="Proteomes" id="UP001217089">
    <property type="component" value="Unassembled WGS sequence"/>
</dbReference>
<keyword evidence="3" id="KW-1185">Reference proteome</keyword>
<dbReference type="PANTHER" id="PTHR46791:SF13">
    <property type="entry name" value="CLR5 DOMAIN-CONTAINING PROTEIN"/>
    <property type="match status" value="1"/>
</dbReference>
<evidence type="ECO:0000259" key="1">
    <source>
        <dbReference type="Pfam" id="PF24764"/>
    </source>
</evidence>
<comment type="caution">
    <text evidence="2">The sequence shown here is derived from an EMBL/GenBank/DDBJ whole genome shotgun (WGS) entry which is preliminary data.</text>
</comment>
<feature type="domain" description="Integrase core" evidence="1">
    <location>
        <begin position="43"/>
        <end position="220"/>
    </location>
</feature>
<evidence type="ECO:0000313" key="2">
    <source>
        <dbReference type="EMBL" id="KAJ8303145.1"/>
    </source>
</evidence>
<sequence>MYNKCLQAGFIIPRNTVYHLMKILDPDGILSRKRKRLHRRQYVSNGPDYVWHVDSYDKLKPYGIAINGCIDGYSRNIIWLEANTTNSDPKVISNYYIKAVQRRKGCPQRVRADMGTENTYIEQFQRFLRRNHNDAFAGDKSFLYGKSTHNQRIEWLWGILRKEVGQFWMDLFAELSFNLGENAFSGDFLDKSLIQFCFMGIVQKDLDNFVEIWNTHAMSGGLNIRGGNRPIMLYTLPELYDKQQCLCNVDEREIEICAEETTPKQYYPCDETVRDLCLLLMEENEFEFPKDAENAKKLYIRLRELILSLL</sequence>
<dbReference type="Pfam" id="PF24764">
    <property type="entry name" value="rva_4"/>
    <property type="match status" value="1"/>
</dbReference>
<dbReference type="PANTHER" id="PTHR46791">
    <property type="entry name" value="EXPRESSED PROTEIN"/>
    <property type="match status" value="1"/>
</dbReference>
<dbReference type="InterPro" id="IPR058913">
    <property type="entry name" value="Integrase_dom_put"/>
</dbReference>
<reference evidence="2 3" key="1">
    <citation type="submission" date="2022-12" db="EMBL/GenBank/DDBJ databases">
        <title>Chromosome-level genome of Tegillarca granosa.</title>
        <authorList>
            <person name="Kim J."/>
        </authorList>
    </citation>
    <scope>NUCLEOTIDE SEQUENCE [LARGE SCALE GENOMIC DNA]</scope>
    <source>
        <strain evidence="2">Teg-2019</strain>
        <tissue evidence="2">Adductor muscle</tissue>
    </source>
</reference>
<dbReference type="Gene3D" id="3.30.420.10">
    <property type="entry name" value="Ribonuclease H-like superfamily/Ribonuclease H"/>
    <property type="match status" value="1"/>
</dbReference>
<gene>
    <name evidence="2" type="ORF">KUTeg_019541</name>
</gene>
<accession>A0ABQ9EHY0</accession>